<dbReference type="OrthoDB" id="1055148at2759"/>
<keyword evidence="2" id="KW-1185">Reference proteome</keyword>
<gene>
    <name evidence="1" type="ORF">EJB05_35608</name>
</gene>
<evidence type="ECO:0008006" key="3">
    <source>
        <dbReference type="Google" id="ProtNLM"/>
    </source>
</evidence>
<dbReference type="InterPro" id="IPR053062">
    <property type="entry name" value="CYP450_84A"/>
</dbReference>
<proteinExistence type="predicted"/>
<dbReference type="InterPro" id="IPR001128">
    <property type="entry name" value="Cyt_P450"/>
</dbReference>
<dbReference type="PRINTS" id="PR00463">
    <property type="entry name" value="EP450I"/>
</dbReference>
<name>A0A5J9U825_9POAL</name>
<dbReference type="GO" id="GO:0005506">
    <property type="term" value="F:iron ion binding"/>
    <property type="evidence" value="ECO:0007669"/>
    <property type="project" value="InterPro"/>
</dbReference>
<dbReference type="EMBL" id="RWGY01000029">
    <property type="protein sequence ID" value="TVU19458.1"/>
    <property type="molecule type" value="Genomic_DNA"/>
</dbReference>
<dbReference type="Pfam" id="PF00067">
    <property type="entry name" value="p450"/>
    <property type="match status" value="1"/>
</dbReference>
<dbReference type="AlphaFoldDB" id="A0A5J9U825"/>
<dbReference type="GO" id="GO:0020037">
    <property type="term" value="F:heme binding"/>
    <property type="evidence" value="ECO:0007669"/>
    <property type="project" value="InterPro"/>
</dbReference>
<dbReference type="Gramene" id="TVU19458">
    <property type="protein sequence ID" value="TVU19458"/>
    <property type="gene ID" value="EJB05_35608"/>
</dbReference>
<dbReference type="InterPro" id="IPR036396">
    <property type="entry name" value="Cyt_P450_sf"/>
</dbReference>
<dbReference type="PANTHER" id="PTHR47945">
    <property type="entry name" value="CYTOCHROME P450 84A1-RELATED"/>
    <property type="match status" value="1"/>
</dbReference>
<evidence type="ECO:0000313" key="1">
    <source>
        <dbReference type="EMBL" id="TVU19458.1"/>
    </source>
</evidence>
<dbReference type="Proteomes" id="UP000324897">
    <property type="component" value="Chromosome 7"/>
</dbReference>
<dbReference type="GO" id="GO:0004497">
    <property type="term" value="F:monooxygenase activity"/>
    <property type="evidence" value="ECO:0007669"/>
    <property type="project" value="InterPro"/>
</dbReference>
<reference evidence="1 2" key="1">
    <citation type="journal article" date="2019" name="Sci. Rep.">
        <title>A high-quality genome of Eragrostis curvula grass provides insights into Poaceae evolution and supports new strategies to enhance forage quality.</title>
        <authorList>
            <person name="Carballo J."/>
            <person name="Santos B.A.C.M."/>
            <person name="Zappacosta D."/>
            <person name="Garbus I."/>
            <person name="Selva J.P."/>
            <person name="Gallo C.A."/>
            <person name="Diaz A."/>
            <person name="Albertini E."/>
            <person name="Caccamo M."/>
            <person name="Echenique V."/>
        </authorList>
    </citation>
    <scope>NUCLEOTIDE SEQUENCE [LARGE SCALE GENOMIC DNA]</scope>
    <source>
        <strain evidence="2">cv. Victoria</strain>
        <tissue evidence="1">Leaf</tissue>
    </source>
</reference>
<accession>A0A5J9U825</accession>
<dbReference type="SUPFAM" id="SSF48264">
    <property type="entry name" value="Cytochrome P450"/>
    <property type="match status" value="1"/>
</dbReference>
<dbReference type="PANTHER" id="PTHR47945:SF5">
    <property type="entry name" value="CYTOCHROME P450 84A1-RELATED"/>
    <property type="match status" value="1"/>
</dbReference>
<dbReference type="Gene3D" id="1.10.630.10">
    <property type="entry name" value="Cytochrome P450"/>
    <property type="match status" value="1"/>
</dbReference>
<comment type="caution">
    <text evidence="1">The sequence shown here is derived from an EMBL/GenBank/DDBJ whole genome shotgun (WGS) entry which is preliminary data.</text>
</comment>
<feature type="non-terminal residue" evidence="1">
    <location>
        <position position="1"/>
    </location>
</feature>
<dbReference type="GO" id="GO:0016705">
    <property type="term" value="F:oxidoreductase activity, acting on paired donors, with incorporation or reduction of molecular oxygen"/>
    <property type="evidence" value="ECO:0007669"/>
    <property type="project" value="InterPro"/>
</dbReference>
<organism evidence="1 2">
    <name type="scientific">Eragrostis curvula</name>
    <name type="common">weeping love grass</name>
    <dbReference type="NCBI Taxonomy" id="38414"/>
    <lineage>
        <taxon>Eukaryota</taxon>
        <taxon>Viridiplantae</taxon>
        <taxon>Streptophyta</taxon>
        <taxon>Embryophyta</taxon>
        <taxon>Tracheophyta</taxon>
        <taxon>Spermatophyta</taxon>
        <taxon>Magnoliopsida</taxon>
        <taxon>Liliopsida</taxon>
        <taxon>Poales</taxon>
        <taxon>Poaceae</taxon>
        <taxon>PACMAD clade</taxon>
        <taxon>Chloridoideae</taxon>
        <taxon>Eragrostideae</taxon>
        <taxon>Eragrostidinae</taxon>
        <taxon>Eragrostis</taxon>
    </lineage>
</organism>
<sequence length="123" mass="13759">MRDTTVLGFHVARGTRVSGNAWAVHRDLASWQAPDEFRPERFLESDVDFRGAHFQFIPFGAGMQFALPTVELALVNLVRMLDWELPDGASPGELDMSDAPGLTAKRRVPLRLVAKPLGWEKQT</sequence>
<protein>
    <recommendedName>
        <fullName evidence="3">Cytochrome P450</fullName>
    </recommendedName>
</protein>
<dbReference type="InterPro" id="IPR002401">
    <property type="entry name" value="Cyt_P450_E_grp-I"/>
</dbReference>
<evidence type="ECO:0000313" key="2">
    <source>
        <dbReference type="Proteomes" id="UP000324897"/>
    </source>
</evidence>